<keyword evidence="2" id="KW-1185">Reference proteome</keyword>
<name>A0A9E7KQZ4_9LILI</name>
<proteinExistence type="predicted"/>
<dbReference type="Proteomes" id="UP001055439">
    <property type="component" value="Chromosome 8"/>
</dbReference>
<evidence type="ECO:0000313" key="2">
    <source>
        <dbReference type="Proteomes" id="UP001055439"/>
    </source>
</evidence>
<protein>
    <submittedName>
        <fullName evidence="1">Uncharacterized protein</fullName>
    </submittedName>
</protein>
<evidence type="ECO:0000313" key="1">
    <source>
        <dbReference type="EMBL" id="URE26271.1"/>
    </source>
</evidence>
<sequence>MSCLPMQLCVSPGGLWGRRLEGWTKRVVGSLGAEAVPQKVPFSKIAYHAYKSGRDGSQTPQKVKIITGRGIYDISALCSENERSFVRQIKMLSFAYSGQQRFKSTYSAWVEEEVEADESSAVRRRMSLCRPSEMDSTRMSFLHVVTVARSFAVLAGTRVSTPQAVQAPSGLR</sequence>
<organism evidence="1 2">
    <name type="scientific">Musa troglodytarum</name>
    <name type="common">fe'i banana</name>
    <dbReference type="NCBI Taxonomy" id="320322"/>
    <lineage>
        <taxon>Eukaryota</taxon>
        <taxon>Viridiplantae</taxon>
        <taxon>Streptophyta</taxon>
        <taxon>Embryophyta</taxon>
        <taxon>Tracheophyta</taxon>
        <taxon>Spermatophyta</taxon>
        <taxon>Magnoliopsida</taxon>
        <taxon>Liliopsida</taxon>
        <taxon>Zingiberales</taxon>
        <taxon>Musaceae</taxon>
        <taxon>Musa</taxon>
    </lineage>
</organism>
<reference evidence="1" key="1">
    <citation type="submission" date="2022-05" db="EMBL/GenBank/DDBJ databases">
        <title>The Musa troglodytarum L. genome provides insights into the mechanism of non-climacteric behaviour and enrichment of carotenoids.</title>
        <authorList>
            <person name="Wang J."/>
        </authorList>
    </citation>
    <scope>NUCLEOTIDE SEQUENCE</scope>
    <source>
        <tissue evidence="1">Leaf</tissue>
    </source>
</reference>
<accession>A0A9E7KQZ4</accession>
<gene>
    <name evidence="1" type="ORF">MUK42_16410</name>
</gene>
<dbReference type="EMBL" id="CP097510">
    <property type="protein sequence ID" value="URE26271.1"/>
    <property type="molecule type" value="Genomic_DNA"/>
</dbReference>
<dbReference type="AlphaFoldDB" id="A0A9E7KQZ4"/>